<proteinExistence type="predicted"/>
<dbReference type="AlphaFoldDB" id="A0A175WFP3"/>
<evidence type="ECO:0000256" key="5">
    <source>
        <dbReference type="ARBA" id="ARBA00022777"/>
    </source>
</evidence>
<dbReference type="VEuPathDB" id="FungiDB:MMYC01_201315"/>
<dbReference type="InterPro" id="IPR011009">
    <property type="entry name" value="Kinase-like_dom_sf"/>
</dbReference>
<gene>
    <name evidence="10" type="ORF">MMYC01_201315</name>
</gene>
<dbReference type="SUPFAM" id="SSF56112">
    <property type="entry name" value="Protein kinase-like (PK-like)"/>
    <property type="match status" value="1"/>
</dbReference>
<evidence type="ECO:0000313" key="11">
    <source>
        <dbReference type="Proteomes" id="UP000078237"/>
    </source>
</evidence>
<evidence type="ECO:0000256" key="1">
    <source>
        <dbReference type="ARBA" id="ARBA00012513"/>
    </source>
</evidence>
<dbReference type="GO" id="GO:0005524">
    <property type="term" value="F:ATP binding"/>
    <property type="evidence" value="ECO:0007669"/>
    <property type="project" value="UniProtKB-KW"/>
</dbReference>
<dbReference type="EC" id="2.7.11.1" evidence="1"/>
<dbReference type="PANTHER" id="PTHR47634">
    <property type="entry name" value="PROTEIN KINASE DOMAIN-CONTAINING PROTEIN-RELATED"/>
    <property type="match status" value="1"/>
</dbReference>
<dbReference type="InterPro" id="IPR000719">
    <property type="entry name" value="Prot_kinase_dom"/>
</dbReference>
<keyword evidence="11" id="KW-1185">Reference proteome</keyword>
<protein>
    <recommendedName>
        <fullName evidence="1">non-specific serine/threonine protein kinase</fullName>
        <ecNumber evidence="1">2.7.11.1</ecNumber>
    </recommendedName>
</protein>
<evidence type="ECO:0000313" key="10">
    <source>
        <dbReference type="EMBL" id="KXX82331.1"/>
    </source>
</evidence>
<organism evidence="10 11">
    <name type="scientific">Madurella mycetomatis</name>
    <dbReference type="NCBI Taxonomy" id="100816"/>
    <lineage>
        <taxon>Eukaryota</taxon>
        <taxon>Fungi</taxon>
        <taxon>Dikarya</taxon>
        <taxon>Ascomycota</taxon>
        <taxon>Pezizomycotina</taxon>
        <taxon>Sordariomycetes</taxon>
        <taxon>Sordariomycetidae</taxon>
        <taxon>Sordariales</taxon>
        <taxon>Sordariales incertae sedis</taxon>
        <taxon>Madurella</taxon>
    </lineage>
</organism>
<dbReference type="InterPro" id="IPR051334">
    <property type="entry name" value="SRPK"/>
</dbReference>
<dbReference type="GO" id="GO:0000245">
    <property type="term" value="P:spliceosomal complex assembly"/>
    <property type="evidence" value="ECO:0007669"/>
    <property type="project" value="TreeGrafter"/>
</dbReference>
<dbReference type="Gene3D" id="3.30.200.20">
    <property type="entry name" value="Phosphorylase Kinase, domain 1"/>
    <property type="match status" value="1"/>
</dbReference>
<keyword evidence="2" id="KW-0723">Serine/threonine-protein kinase</keyword>
<keyword evidence="5 10" id="KW-0418">Kinase</keyword>
<evidence type="ECO:0000256" key="6">
    <source>
        <dbReference type="ARBA" id="ARBA00022840"/>
    </source>
</evidence>
<keyword evidence="6" id="KW-0067">ATP-binding</keyword>
<dbReference type="EMBL" id="LCTW02000016">
    <property type="protein sequence ID" value="KXX82331.1"/>
    <property type="molecule type" value="Genomic_DNA"/>
</dbReference>
<comment type="catalytic activity">
    <reaction evidence="7">
        <text>L-threonyl-[protein] + ATP = O-phospho-L-threonyl-[protein] + ADP + H(+)</text>
        <dbReference type="Rhea" id="RHEA:46608"/>
        <dbReference type="Rhea" id="RHEA-COMP:11060"/>
        <dbReference type="Rhea" id="RHEA-COMP:11605"/>
        <dbReference type="ChEBI" id="CHEBI:15378"/>
        <dbReference type="ChEBI" id="CHEBI:30013"/>
        <dbReference type="ChEBI" id="CHEBI:30616"/>
        <dbReference type="ChEBI" id="CHEBI:61977"/>
        <dbReference type="ChEBI" id="CHEBI:456216"/>
        <dbReference type="EC" id="2.7.11.1"/>
    </reaction>
</comment>
<evidence type="ECO:0000256" key="2">
    <source>
        <dbReference type="ARBA" id="ARBA00022527"/>
    </source>
</evidence>
<evidence type="ECO:0000256" key="4">
    <source>
        <dbReference type="ARBA" id="ARBA00022741"/>
    </source>
</evidence>
<evidence type="ECO:0000259" key="9">
    <source>
        <dbReference type="PROSITE" id="PS50011"/>
    </source>
</evidence>
<keyword evidence="3" id="KW-0808">Transferase</keyword>
<name>A0A175WFP3_9PEZI</name>
<dbReference type="Proteomes" id="UP000078237">
    <property type="component" value="Unassembled WGS sequence"/>
</dbReference>
<dbReference type="GO" id="GO:0050684">
    <property type="term" value="P:regulation of mRNA processing"/>
    <property type="evidence" value="ECO:0007669"/>
    <property type="project" value="TreeGrafter"/>
</dbReference>
<comment type="catalytic activity">
    <reaction evidence="8">
        <text>L-seryl-[protein] + ATP = O-phospho-L-seryl-[protein] + ADP + H(+)</text>
        <dbReference type="Rhea" id="RHEA:17989"/>
        <dbReference type="Rhea" id="RHEA-COMP:9863"/>
        <dbReference type="Rhea" id="RHEA-COMP:11604"/>
        <dbReference type="ChEBI" id="CHEBI:15378"/>
        <dbReference type="ChEBI" id="CHEBI:29999"/>
        <dbReference type="ChEBI" id="CHEBI:30616"/>
        <dbReference type="ChEBI" id="CHEBI:83421"/>
        <dbReference type="ChEBI" id="CHEBI:456216"/>
        <dbReference type="EC" id="2.7.11.1"/>
    </reaction>
</comment>
<evidence type="ECO:0000256" key="8">
    <source>
        <dbReference type="ARBA" id="ARBA00048679"/>
    </source>
</evidence>
<dbReference type="PROSITE" id="PS50011">
    <property type="entry name" value="PROTEIN_KINASE_DOM"/>
    <property type="match status" value="1"/>
</dbReference>
<dbReference type="OrthoDB" id="5979581at2759"/>
<accession>A0A175WFP3</accession>
<keyword evidence="4" id="KW-0547">Nucleotide-binding</keyword>
<dbReference type="PANTHER" id="PTHR47634:SF9">
    <property type="entry name" value="PROTEIN KINASE DOMAIN-CONTAINING PROTEIN-RELATED"/>
    <property type="match status" value="1"/>
</dbReference>
<dbReference type="GO" id="GO:0004674">
    <property type="term" value="F:protein serine/threonine kinase activity"/>
    <property type="evidence" value="ECO:0007669"/>
    <property type="project" value="UniProtKB-KW"/>
</dbReference>
<dbReference type="Gene3D" id="1.10.510.10">
    <property type="entry name" value="Transferase(Phosphotransferase) domain 1"/>
    <property type="match status" value="1"/>
</dbReference>
<dbReference type="Pfam" id="PF00069">
    <property type="entry name" value="Pkinase"/>
    <property type="match status" value="2"/>
</dbReference>
<evidence type="ECO:0000256" key="3">
    <source>
        <dbReference type="ARBA" id="ARBA00022679"/>
    </source>
</evidence>
<reference evidence="10 11" key="1">
    <citation type="journal article" date="2016" name="Genome Announc.">
        <title>Genome Sequence of Madurella mycetomatis mm55, Isolated from a Human Mycetoma Case in Sudan.</title>
        <authorList>
            <person name="Smit S."/>
            <person name="Derks M.F."/>
            <person name="Bervoets S."/>
            <person name="Fahal A."/>
            <person name="van Leeuwen W."/>
            <person name="van Belkum A."/>
            <person name="van de Sande W.W."/>
        </authorList>
    </citation>
    <scope>NUCLEOTIDE SEQUENCE [LARGE SCALE GENOMIC DNA]</scope>
    <source>
        <strain evidence="11">mm55</strain>
    </source>
</reference>
<sequence length="434" mass="49302">MAANSNAHAHAHEPPDDVYIREIDVEDFEDYTTGGYHPTVIGDTFHNGRYDIVHKLGFGGYSTIWLARDKQMNRYVSLKILVASESSKSTEREVLRWLSSPNSNHKGQQFIPHLLDDFSFNGPNGHHIGLVQEPAACNIAVSKDHSANFMFPVETARSIAAQLILGLSYLHSRGVCHGDLHLRNILLRGPNYDGLSPEELYNRYRLDKTPVRRVDGAAVEPHAPPYAVYPMCIKMPADKLVDPVVLISDYGTSFLAAANTSPVLYTPALYLPPEDFFNEPITLAADVWTLGVSLYEILGERPLFETFSCDRDDILADMISTLGTPPARWWDRWANRGEFFEPDGSWKRGGIKRIYTPVFRRLHQRMWDMGRGETPETCQWDVQGGEMRALEEMLRGMLAFEPGERLTAEQLVRCEYMVRWAFPAWERQQARKGT</sequence>
<dbReference type="STRING" id="100816.A0A175WFP3"/>
<dbReference type="SMART" id="SM00220">
    <property type="entry name" value="S_TKc"/>
    <property type="match status" value="1"/>
</dbReference>
<evidence type="ECO:0000256" key="7">
    <source>
        <dbReference type="ARBA" id="ARBA00047899"/>
    </source>
</evidence>
<feature type="domain" description="Protein kinase" evidence="9">
    <location>
        <begin position="50"/>
        <end position="417"/>
    </location>
</feature>
<comment type="caution">
    <text evidence="10">The sequence shown here is derived from an EMBL/GenBank/DDBJ whole genome shotgun (WGS) entry which is preliminary data.</text>
</comment>